<dbReference type="Proteomes" id="UP000807504">
    <property type="component" value="Unassembled WGS sequence"/>
</dbReference>
<reference evidence="1" key="2">
    <citation type="submission" date="2020-06" db="EMBL/GenBank/DDBJ databases">
        <authorList>
            <person name="Sheffer M."/>
        </authorList>
    </citation>
    <scope>NUCLEOTIDE SEQUENCE</scope>
</reference>
<name>A0A8T0F1A3_ARGBR</name>
<evidence type="ECO:0000313" key="1">
    <source>
        <dbReference type="EMBL" id="KAF8784867.1"/>
    </source>
</evidence>
<protein>
    <submittedName>
        <fullName evidence="1">Uncharacterized protein</fullName>
    </submittedName>
</protein>
<comment type="caution">
    <text evidence="1">The sequence shown here is derived from an EMBL/GenBank/DDBJ whole genome shotgun (WGS) entry which is preliminary data.</text>
</comment>
<sequence>MDDSNRIFRWLNVRLIVDLEGLWFPSWSLVLSAVASKQSTDSQASRVFANGSQRIAVIFQPTERDWQLKLREVYMKFIILGEPLASLKSSSLQAKICQ</sequence>
<organism evidence="1 2">
    <name type="scientific">Argiope bruennichi</name>
    <name type="common">Wasp spider</name>
    <name type="synonym">Aranea bruennichi</name>
    <dbReference type="NCBI Taxonomy" id="94029"/>
    <lineage>
        <taxon>Eukaryota</taxon>
        <taxon>Metazoa</taxon>
        <taxon>Ecdysozoa</taxon>
        <taxon>Arthropoda</taxon>
        <taxon>Chelicerata</taxon>
        <taxon>Arachnida</taxon>
        <taxon>Araneae</taxon>
        <taxon>Araneomorphae</taxon>
        <taxon>Entelegynae</taxon>
        <taxon>Araneoidea</taxon>
        <taxon>Araneidae</taxon>
        <taxon>Argiope</taxon>
    </lineage>
</organism>
<reference evidence="1" key="1">
    <citation type="journal article" date="2020" name="bioRxiv">
        <title>Chromosome-level reference genome of the European wasp spider Argiope bruennichi: a resource for studies on range expansion and evolutionary adaptation.</title>
        <authorList>
            <person name="Sheffer M.M."/>
            <person name="Hoppe A."/>
            <person name="Krehenwinkel H."/>
            <person name="Uhl G."/>
            <person name="Kuss A.W."/>
            <person name="Jensen L."/>
            <person name="Jensen C."/>
            <person name="Gillespie R.G."/>
            <person name="Hoff K.J."/>
            <person name="Prost S."/>
        </authorList>
    </citation>
    <scope>NUCLEOTIDE SEQUENCE</scope>
</reference>
<dbReference type="EMBL" id="JABXBU010000030">
    <property type="protein sequence ID" value="KAF8784867.1"/>
    <property type="molecule type" value="Genomic_DNA"/>
</dbReference>
<keyword evidence="2" id="KW-1185">Reference proteome</keyword>
<proteinExistence type="predicted"/>
<accession>A0A8T0F1A3</accession>
<evidence type="ECO:0000313" key="2">
    <source>
        <dbReference type="Proteomes" id="UP000807504"/>
    </source>
</evidence>
<gene>
    <name evidence="1" type="ORF">HNY73_010481</name>
</gene>
<dbReference type="AlphaFoldDB" id="A0A8T0F1A3"/>